<organism evidence="1 2">
    <name type="scientific">Aspergillus lentulus</name>
    <dbReference type="NCBI Taxonomy" id="293939"/>
    <lineage>
        <taxon>Eukaryota</taxon>
        <taxon>Fungi</taxon>
        <taxon>Dikarya</taxon>
        <taxon>Ascomycota</taxon>
        <taxon>Pezizomycotina</taxon>
        <taxon>Eurotiomycetes</taxon>
        <taxon>Eurotiomycetidae</taxon>
        <taxon>Eurotiales</taxon>
        <taxon>Aspergillaceae</taxon>
        <taxon>Aspergillus</taxon>
        <taxon>Aspergillus subgen. Fumigati</taxon>
    </lineage>
</organism>
<evidence type="ECO:0000313" key="2">
    <source>
        <dbReference type="Proteomes" id="UP000051487"/>
    </source>
</evidence>
<dbReference type="Proteomes" id="UP000051487">
    <property type="component" value="Unassembled WGS sequence"/>
</dbReference>
<dbReference type="AlphaFoldDB" id="A0AAN4PF10"/>
<gene>
    <name evidence="1" type="ORF">ALT_2282</name>
</gene>
<evidence type="ECO:0000313" key="1">
    <source>
        <dbReference type="EMBL" id="GAQ04961.1"/>
    </source>
</evidence>
<comment type="caution">
    <text evidence="1">The sequence shown here is derived from an EMBL/GenBank/DDBJ whole genome shotgun (WGS) entry which is preliminary data.</text>
</comment>
<proteinExistence type="predicted"/>
<name>A0AAN4PF10_ASPLE</name>
<protein>
    <submittedName>
        <fullName evidence="1">Uncharacterized protein</fullName>
    </submittedName>
</protein>
<reference evidence="1 2" key="1">
    <citation type="submission" date="2015-11" db="EMBL/GenBank/DDBJ databases">
        <title>Aspergillus lentulus strain IFM 54703T.</title>
        <authorList>
            <person name="Kusuya Y."/>
            <person name="Sakai K."/>
            <person name="Kamei K."/>
            <person name="Takahashi H."/>
            <person name="Yaguchi T."/>
        </authorList>
    </citation>
    <scope>NUCLEOTIDE SEQUENCE [LARGE SCALE GENOMIC DNA]</scope>
    <source>
        <strain evidence="1 2">IFM 54703</strain>
    </source>
</reference>
<dbReference type="InterPro" id="IPR049232">
    <property type="entry name" value="DUF6829"/>
</dbReference>
<dbReference type="Pfam" id="PF20717">
    <property type="entry name" value="DUF6829"/>
    <property type="match status" value="2"/>
</dbReference>
<dbReference type="EMBL" id="BCLY01000004">
    <property type="protein sequence ID" value="GAQ04961.1"/>
    <property type="molecule type" value="Genomic_DNA"/>
</dbReference>
<sequence>MSDIDAVHLFGIVFANELLHLKKACVTVESTTATALGRWGGNENETETPSMILYNEDFPEVNRTLVTMLAIKWLRDFYTRLVRIKDDLHAFLIAMAIDDIGKDSSVSEEMAQQGVKATYADHSDLVHKAALANVIQSLKIVVQGECPPASLEILSTLQGKGQGVNLQAMVTLLDVAGAGGLADTRSCIVMSEPVFQAYMSAPETFNTFSNGSIPSPRACYDHILEYRAKNLQQLGFNFPCSADEGRALSRLLCMGRVATNEQANHYKKHLISSPI</sequence>
<accession>A0AAN4PF10</accession>